<dbReference type="InterPro" id="IPR003593">
    <property type="entry name" value="AAA+_ATPase"/>
</dbReference>
<keyword evidence="5" id="KW-0732">Signal</keyword>
<keyword evidence="1" id="KW-0813">Transport</keyword>
<dbReference type="PROSITE" id="PS50893">
    <property type="entry name" value="ABC_TRANSPORTER_2"/>
    <property type="match status" value="1"/>
</dbReference>
<dbReference type="FunFam" id="3.40.50.300:FF:000425">
    <property type="entry name" value="Probable ABC transporter, ATP-binding subunit"/>
    <property type="match status" value="1"/>
</dbReference>
<dbReference type="RefSeq" id="XP_005648515.1">
    <property type="nucleotide sequence ID" value="XM_005648458.1"/>
</dbReference>
<dbReference type="InterPro" id="IPR008995">
    <property type="entry name" value="Mo/tungstate-bd_C_term_dom"/>
</dbReference>
<evidence type="ECO:0000256" key="4">
    <source>
        <dbReference type="ARBA" id="ARBA00023032"/>
    </source>
</evidence>
<keyword evidence="2" id="KW-0547">Nucleotide-binding</keyword>
<dbReference type="Pfam" id="PF00005">
    <property type="entry name" value="ABC_tran"/>
    <property type="match status" value="1"/>
</dbReference>
<dbReference type="eggNOG" id="KOG0055">
    <property type="taxonomic scope" value="Eukaryota"/>
</dbReference>
<keyword evidence="4" id="KW-0764">Sulfate transport</keyword>
<dbReference type="GO" id="GO:0005524">
    <property type="term" value="F:ATP binding"/>
    <property type="evidence" value="ECO:0007669"/>
    <property type="project" value="UniProtKB-KW"/>
</dbReference>
<dbReference type="SUPFAM" id="SSF52540">
    <property type="entry name" value="P-loop containing nucleoside triphosphate hydrolases"/>
    <property type="match status" value="1"/>
</dbReference>
<keyword evidence="8" id="KW-1185">Reference proteome</keyword>
<comment type="caution">
    <text evidence="7">The sequence shown here is derived from an EMBL/GenBank/DDBJ whole genome shotgun (WGS) entry which is preliminary data.</text>
</comment>
<dbReference type="GeneID" id="17041969"/>
<evidence type="ECO:0000256" key="1">
    <source>
        <dbReference type="ARBA" id="ARBA00022448"/>
    </source>
</evidence>
<sequence length="373" mass="41718">MLGRPIVKLLSRAIKACCLLWPSVVGVRKEYKTRGGTYVGADGIDLEIQAGKMTALLGPSGSGKTTLLRLISGLEELTEGRIFFDDEDATELAVQERQIGFVFQSYALFKHMTIAQNIAFGPRIRRMGIDIEQRVNELLELIELPGLGHRHPPQLSGGQRQRVALARALASNPRLLLLDEPFGALDPMARIRKSVRKGLKDIIDKVGVTSILVTHDQEEAFDLADQIVIFNRGKVVQVGDRDQIRRSPATPFVLNFIDDVNQLPSNCQFVKRMGLKADKPLVMCRPSRVEVSATPPTEYGQKFAPAIVVDRIDIGSMIKYILRFDDGVVIEMHLQGEEHEREQAFDLQQRVFVHVNAELFWPFTPDEVSSALL</sequence>
<dbReference type="KEGG" id="csl:COCSUDRAFT_41304"/>
<dbReference type="PANTHER" id="PTHR42781:SF4">
    <property type="entry name" value="SPERMIDINE_PUTRESCINE IMPORT ATP-BINDING PROTEIN POTA"/>
    <property type="match status" value="1"/>
</dbReference>
<dbReference type="SUPFAM" id="SSF50331">
    <property type="entry name" value="MOP-like"/>
    <property type="match status" value="1"/>
</dbReference>
<dbReference type="PROSITE" id="PS00211">
    <property type="entry name" value="ABC_TRANSPORTER_1"/>
    <property type="match status" value="1"/>
</dbReference>
<dbReference type="OrthoDB" id="6593433at2759"/>
<dbReference type="PANTHER" id="PTHR42781">
    <property type="entry name" value="SPERMIDINE/PUTRESCINE IMPORT ATP-BINDING PROTEIN POTA"/>
    <property type="match status" value="1"/>
</dbReference>
<feature type="chain" id="PRO_5003637454" evidence="5">
    <location>
        <begin position="27"/>
        <end position="373"/>
    </location>
</feature>
<dbReference type="GO" id="GO:0043190">
    <property type="term" value="C:ATP-binding cassette (ABC) transporter complex"/>
    <property type="evidence" value="ECO:0007669"/>
    <property type="project" value="InterPro"/>
</dbReference>
<dbReference type="InterPro" id="IPR027417">
    <property type="entry name" value="P-loop_NTPase"/>
</dbReference>
<dbReference type="Proteomes" id="UP000007264">
    <property type="component" value="Unassembled WGS sequence"/>
</dbReference>
<keyword evidence="3" id="KW-0067">ATP-binding</keyword>
<accession>I0Z002</accession>
<dbReference type="EMBL" id="AGSI01000006">
    <property type="protein sequence ID" value="EIE23971.1"/>
    <property type="molecule type" value="Genomic_DNA"/>
</dbReference>
<feature type="signal peptide" evidence="5">
    <location>
        <begin position="1"/>
        <end position="26"/>
    </location>
</feature>
<dbReference type="STRING" id="574566.I0Z002"/>
<dbReference type="GO" id="GO:0022857">
    <property type="term" value="F:transmembrane transporter activity"/>
    <property type="evidence" value="ECO:0007669"/>
    <property type="project" value="InterPro"/>
</dbReference>
<dbReference type="AlphaFoldDB" id="I0Z002"/>
<reference evidence="7 8" key="1">
    <citation type="journal article" date="2012" name="Genome Biol.">
        <title>The genome of the polar eukaryotic microalga coccomyxa subellipsoidea reveals traits of cold adaptation.</title>
        <authorList>
            <person name="Blanc G."/>
            <person name="Agarkova I."/>
            <person name="Grimwood J."/>
            <person name="Kuo A."/>
            <person name="Brueggeman A."/>
            <person name="Dunigan D."/>
            <person name="Gurnon J."/>
            <person name="Ladunga I."/>
            <person name="Lindquist E."/>
            <person name="Lucas S."/>
            <person name="Pangilinan J."/>
            <person name="Proschold T."/>
            <person name="Salamov A."/>
            <person name="Schmutz J."/>
            <person name="Weeks D."/>
            <person name="Yamada T."/>
            <person name="Claverie J.M."/>
            <person name="Grigoriev I."/>
            <person name="Van Etten J."/>
            <person name="Lomsadze A."/>
            <person name="Borodovsky M."/>
        </authorList>
    </citation>
    <scope>NUCLEOTIDE SEQUENCE [LARGE SCALE GENOMIC DNA]</scope>
    <source>
        <strain evidence="7 8">C-169</strain>
    </source>
</reference>
<dbReference type="Pfam" id="PF08402">
    <property type="entry name" value="TOBE_2"/>
    <property type="match status" value="1"/>
</dbReference>
<evidence type="ECO:0000313" key="8">
    <source>
        <dbReference type="Proteomes" id="UP000007264"/>
    </source>
</evidence>
<dbReference type="InterPro" id="IPR050093">
    <property type="entry name" value="ABC_SmlMolc_Importer"/>
</dbReference>
<protein>
    <submittedName>
        <fullName evidence="7">CysA protein</fullName>
    </submittedName>
</protein>
<name>I0Z002_COCSC</name>
<organism evidence="7 8">
    <name type="scientific">Coccomyxa subellipsoidea (strain C-169)</name>
    <name type="common">Green microalga</name>
    <dbReference type="NCBI Taxonomy" id="574566"/>
    <lineage>
        <taxon>Eukaryota</taxon>
        <taxon>Viridiplantae</taxon>
        <taxon>Chlorophyta</taxon>
        <taxon>core chlorophytes</taxon>
        <taxon>Trebouxiophyceae</taxon>
        <taxon>Trebouxiophyceae incertae sedis</taxon>
        <taxon>Coccomyxaceae</taxon>
        <taxon>Coccomyxa</taxon>
        <taxon>Coccomyxa subellipsoidea</taxon>
    </lineage>
</organism>
<evidence type="ECO:0000313" key="7">
    <source>
        <dbReference type="EMBL" id="EIE23971.1"/>
    </source>
</evidence>
<evidence type="ECO:0000256" key="5">
    <source>
        <dbReference type="SAM" id="SignalP"/>
    </source>
</evidence>
<dbReference type="SMART" id="SM00382">
    <property type="entry name" value="AAA"/>
    <property type="match status" value="1"/>
</dbReference>
<proteinExistence type="predicted"/>
<dbReference type="GO" id="GO:0016887">
    <property type="term" value="F:ATP hydrolysis activity"/>
    <property type="evidence" value="ECO:0007669"/>
    <property type="project" value="InterPro"/>
</dbReference>
<evidence type="ECO:0000259" key="6">
    <source>
        <dbReference type="PROSITE" id="PS50893"/>
    </source>
</evidence>
<dbReference type="InterPro" id="IPR013611">
    <property type="entry name" value="Transp-assoc_OB_typ2"/>
</dbReference>
<dbReference type="InterPro" id="IPR003439">
    <property type="entry name" value="ABC_transporter-like_ATP-bd"/>
</dbReference>
<dbReference type="InterPro" id="IPR017871">
    <property type="entry name" value="ABC_transporter-like_CS"/>
</dbReference>
<evidence type="ECO:0000256" key="2">
    <source>
        <dbReference type="ARBA" id="ARBA00022741"/>
    </source>
</evidence>
<feature type="domain" description="ABC transporter" evidence="6">
    <location>
        <begin position="25"/>
        <end position="257"/>
    </location>
</feature>
<dbReference type="Gene3D" id="3.40.50.300">
    <property type="entry name" value="P-loop containing nucleotide triphosphate hydrolases"/>
    <property type="match status" value="1"/>
</dbReference>
<gene>
    <name evidence="7" type="ORF">COCSUDRAFT_41304</name>
</gene>
<evidence type="ECO:0000256" key="3">
    <source>
        <dbReference type="ARBA" id="ARBA00022840"/>
    </source>
</evidence>